<dbReference type="Proteomes" id="UP000625210">
    <property type="component" value="Unassembled WGS sequence"/>
</dbReference>
<dbReference type="PANTHER" id="PTHR43414">
    <property type="entry name" value="MULTIDRUG RESISTANCE PROTEIN MDTG"/>
    <property type="match status" value="1"/>
</dbReference>
<feature type="transmembrane region" description="Helical" evidence="7">
    <location>
        <begin position="290"/>
        <end position="307"/>
    </location>
</feature>
<keyword evidence="6 7" id="KW-0472">Membrane</keyword>
<reference evidence="9" key="2">
    <citation type="submission" date="2020-09" db="EMBL/GenBank/DDBJ databases">
        <authorList>
            <person name="Sun Q."/>
            <person name="Zhou Y."/>
        </authorList>
    </citation>
    <scope>NUCLEOTIDE SEQUENCE</scope>
    <source>
        <strain evidence="9">CGMCC 1.15179</strain>
    </source>
</reference>
<sequence>MMTPEARWRRNFWMLWFGQFVAIAGLTVVVPLLPFYMEMLGATDPVENRWWTGICLAAPALTLFLVSPVWGRIGDKWGRKWMVVRALLGLSASIGLMGWAQTPVHFLLFRLLQGACGGVVDAAAAFAGSDAPAGKRGRVFGNLQSATAAGSLAGPLIGGVLADGWGYRPLFWLMGGLTALSALLAAAVLVEPRPSEQREKQRGTETPMRQVFGRLMSDVPLRGILLAGVCAQAGVFGLVAVFAPLVRDLAGSPHYAATWVGVLQAVTWGGTILGAPWWGRRNDRSPLENNFFWAAVGCGVSVLLQVIPQQLLWLIPLRFIQGFCFSALLQSVFLKVTRRTPASDRGASIGMTNSFLVFGQVLGSFLAAVAGGALSVEWTCIVMGLLFLAGAWLVKHPPAFRWRLPETGLSLASRSPADVRYKR</sequence>
<dbReference type="Gene3D" id="1.20.1250.20">
    <property type="entry name" value="MFS general substrate transporter like domains"/>
    <property type="match status" value="2"/>
</dbReference>
<evidence type="ECO:0000256" key="3">
    <source>
        <dbReference type="ARBA" id="ARBA00022475"/>
    </source>
</evidence>
<comment type="caution">
    <text evidence="9">The sequence shown here is derived from an EMBL/GenBank/DDBJ whole genome shotgun (WGS) entry which is preliminary data.</text>
</comment>
<evidence type="ECO:0000256" key="2">
    <source>
        <dbReference type="ARBA" id="ARBA00022448"/>
    </source>
</evidence>
<evidence type="ECO:0000259" key="8">
    <source>
        <dbReference type="PROSITE" id="PS50850"/>
    </source>
</evidence>
<feature type="transmembrane region" description="Helical" evidence="7">
    <location>
        <begin position="224"/>
        <end position="245"/>
    </location>
</feature>
<accession>A0A8J2VHA0</accession>
<dbReference type="InterPro" id="IPR020846">
    <property type="entry name" value="MFS_dom"/>
</dbReference>
<keyword evidence="10" id="KW-1185">Reference proteome</keyword>
<keyword evidence="4 7" id="KW-0812">Transmembrane</keyword>
<evidence type="ECO:0000256" key="6">
    <source>
        <dbReference type="ARBA" id="ARBA00023136"/>
    </source>
</evidence>
<gene>
    <name evidence="9" type="ORF">GCM10011571_04580</name>
</gene>
<dbReference type="AlphaFoldDB" id="A0A8J2VHA0"/>
<dbReference type="PRINTS" id="PR01035">
    <property type="entry name" value="TCRTETA"/>
</dbReference>
<dbReference type="GO" id="GO:0022857">
    <property type="term" value="F:transmembrane transporter activity"/>
    <property type="evidence" value="ECO:0007669"/>
    <property type="project" value="InterPro"/>
</dbReference>
<organism evidence="9 10">
    <name type="scientific">Marinithermofilum abyssi</name>
    <dbReference type="NCBI Taxonomy" id="1571185"/>
    <lineage>
        <taxon>Bacteria</taxon>
        <taxon>Bacillati</taxon>
        <taxon>Bacillota</taxon>
        <taxon>Bacilli</taxon>
        <taxon>Bacillales</taxon>
        <taxon>Thermoactinomycetaceae</taxon>
        <taxon>Marinithermofilum</taxon>
    </lineage>
</organism>
<dbReference type="SUPFAM" id="SSF103473">
    <property type="entry name" value="MFS general substrate transporter"/>
    <property type="match status" value="1"/>
</dbReference>
<keyword evidence="2" id="KW-0813">Transport</keyword>
<feature type="transmembrane region" description="Helical" evidence="7">
    <location>
        <begin position="376"/>
        <end position="394"/>
    </location>
</feature>
<dbReference type="InterPro" id="IPR011701">
    <property type="entry name" value="MFS"/>
</dbReference>
<dbReference type="EMBL" id="BMHQ01000002">
    <property type="protein sequence ID" value="GGE06541.1"/>
    <property type="molecule type" value="Genomic_DNA"/>
</dbReference>
<feature type="transmembrane region" description="Helical" evidence="7">
    <location>
        <begin position="82"/>
        <end position="100"/>
    </location>
</feature>
<comment type="subcellular location">
    <subcellularLocation>
        <location evidence="1">Cell membrane</location>
        <topology evidence="1">Multi-pass membrane protein</topology>
    </subcellularLocation>
</comment>
<evidence type="ECO:0000256" key="5">
    <source>
        <dbReference type="ARBA" id="ARBA00022989"/>
    </source>
</evidence>
<feature type="transmembrane region" description="Helical" evidence="7">
    <location>
        <begin position="49"/>
        <end position="70"/>
    </location>
</feature>
<feature type="transmembrane region" description="Helical" evidence="7">
    <location>
        <begin position="139"/>
        <end position="158"/>
    </location>
</feature>
<dbReference type="PROSITE" id="PS50850">
    <property type="entry name" value="MFS"/>
    <property type="match status" value="1"/>
</dbReference>
<feature type="transmembrane region" description="Helical" evidence="7">
    <location>
        <begin position="170"/>
        <end position="190"/>
    </location>
</feature>
<evidence type="ECO:0000313" key="9">
    <source>
        <dbReference type="EMBL" id="GGE06541.1"/>
    </source>
</evidence>
<evidence type="ECO:0000256" key="4">
    <source>
        <dbReference type="ARBA" id="ARBA00022692"/>
    </source>
</evidence>
<evidence type="ECO:0000313" key="10">
    <source>
        <dbReference type="Proteomes" id="UP000625210"/>
    </source>
</evidence>
<feature type="domain" description="Major facilitator superfamily (MFS) profile" evidence="8">
    <location>
        <begin position="11"/>
        <end position="399"/>
    </location>
</feature>
<evidence type="ECO:0000256" key="7">
    <source>
        <dbReference type="SAM" id="Phobius"/>
    </source>
</evidence>
<feature type="transmembrane region" description="Helical" evidence="7">
    <location>
        <begin position="12"/>
        <end position="37"/>
    </location>
</feature>
<feature type="transmembrane region" description="Helical" evidence="7">
    <location>
        <begin position="257"/>
        <end position="278"/>
    </location>
</feature>
<feature type="transmembrane region" description="Helical" evidence="7">
    <location>
        <begin position="346"/>
        <end position="370"/>
    </location>
</feature>
<dbReference type="PANTHER" id="PTHR43414:SF6">
    <property type="entry name" value="MULTIDRUG RESISTANCE PROTEIN MDTG"/>
    <property type="match status" value="1"/>
</dbReference>
<keyword evidence="3" id="KW-1003">Cell membrane</keyword>
<feature type="transmembrane region" description="Helical" evidence="7">
    <location>
        <begin position="313"/>
        <end position="334"/>
    </location>
</feature>
<dbReference type="InterPro" id="IPR001958">
    <property type="entry name" value="Tet-R_TetA/multi-R_MdtG-like"/>
</dbReference>
<proteinExistence type="predicted"/>
<evidence type="ECO:0000256" key="1">
    <source>
        <dbReference type="ARBA" id="ARBA00004651"/>
    </source>
</evidence>
<dbReference type="Pfam" id="PF07690">
    <property type="entry name" value="MFS_1"/>
    <property type="match status" value="1"/>
</dbReference>
<feature type="transmembrane region" description="Helical" evidence="7">
    <location>
        <begin position="106"/>
        <end position="127"/>
    </location>
</feature>
<dbReference type="GO" id="GO:0005886">
    <property type="term" value="C:plasma membrane"/>
    <property type="evidence" value="ECO:0007669"/>
    <property type="project" value="UniProtKB-SubCell"/>
</dbReference>
<name>A0A8J2VHA0_9BACL</name>
<protein>
    <submittedName>
        <fullName evidence="9">MFS transporter</fullName>
    </submittedName>
</protein>
<keyword evidence="5 7" id="KW-1133">Transmembrane helix</keyword>
<dbReference type="InterPro" id="IPR036259">
    <property type="entry name" value="MFS_trans_sf"/>
</dbReference>
<reference evidence="9" key="1">
    <citation type="journal article" date="2014" name="Int. J. Syst. Evol. Microbiol.">
        <title>Complete genome sequence of Corynebacterium casei LMG S-19264T (=DSM 44701T), isolated from a smear-ripened cheese.</title>
        <authorList>
            <consortium name="US DOE Joint Genome Institute (JGI-PGF)"/>
            <person name="Walter F."/>
            <person name="Albersmeier A."/>
            <person name="Kalinowski J."/>
            <person name="Ruckert C."/>
        </authorList>
    </citation>
    <scope>NUCLEOTIDE SEQUENCE</scope>
    <source>
        <strain evidence="9">CGMCC 1.15179</strain>
    </source>
</reference>